<name>A0AA46DWY7_9FUSO</name>
<evidence type="ECO:0000259" key="8">
    <source>
        <dbReference type="PROSITE" id="PS50125"/>
    </source>
</evidence>
<evidence type="ECO:0000256" key="1">
    <source>
        <dbReference type="ARBA" id="ARBA00004196"/>
    </source>
</evidence>
<dbReference type="AlphaFoldDB" id="A0AA46DWY7"/>
<keyword evidence="3" id="KW-1003">Cell membrane</keyword>
<dbReference type="Gene3D" id="3.30.70.1230">
    <property type="entry name" value="Nucleotide cyclase"/>
    <property type="match status" value="1"/>
</dbReference>
<reference evidence="9 10" key="1">
    <citation type="submission" date="2019-03" db="EMBL/GenBank/DDBJ databases">
        <title>Genomic Encyclopedia of Type Strains, Phase IV (KMG-IV): sequencing the most valuable type-strain genomes for metagenomic binning, comparative biology and taxonomic classification.</title>
        <authorList>
            <person name="Goeker M."/>
        </authorList>
    </citation>
    <scope>NUCLEOTIDE SEQUENCE [LARGE SCALE GENOMIC DNA]</scope>
    <source>
        <strain evidence="9 10">DSM 100055</strain>
    </source>
</reference>
<evidence type="ECO:0000313" key="9">
    <source>
        <dbReference type="EMBL" id="TDT67357.1"/>
    </source>
</evidence>
<accession>A0AA46DWY7</accession>
<dbReference type="Proteomes" id="UP000294678">
    <property type="component" value="Unassembled WGS sequence"/>
</dbReference>
<evidence type="ECO:0000256" key="4">
    <source>
        <dbReference type="ARBA" id="ARBA00022692"/>
    </source>
</evidence>
<feature type="transmembrane region" description="Helical" evidence="7">
    <location>
        <begin position="12"/>
        <end position="36"/>
    </location>
</feature>
<dbReference type="CDD" id="cd07302">
    <property type="entry name" value="CHD"/>
    <property type="match status" value="1"/>
</dbReference>
<dbReference type="InterPro" id="IPR050697">
    <property type="entry name" value="Adenylyl/Guanylyl_Cyclase_3/4"/>
</dbReference>
<keyword evidence="4 7" id="KW-0812">Transmembrane</keyword>
<dbReference type="GO" id="GO:0035556">
    <property type="term" value="P:intracellular signal transduction"/>
    <property type="evidence" value="ECO:0007669"/>
    <property type="project" value="InterPro"/>
</dbReference>
<proteinExistence type="inferred from homology"/>
<dbReference type="Pfam" id="PF00211">
    <property type="entry name" value="Guanylate_cyc"/>
    <property type="match status" value="1"/>
</dbReference>
<feature type="transmembrane region" description="Helical" evidence="7">
    <location>
        <begin position="402"/>
        <end position="418"/>
    </location>
</feature>
<keyword evidence="6 7" id="KW-0472">Membrane</keyword>
<comment type="subcellular location">
    <subcellularLocation>
        <location evidence="1">Cell envelope</location>
    </subcellularLocation>
</comment>
<dbReference type="FunFam" id="3.30.70.1230:FF:000016">
    <property type="entry name" value="Adenylate/guanylate cyclase domain-containing protein"/>
    <property type="match status" value="1"/>
</dbReference>
<evidence type="ECO:0000256" key="7">
    <source>
        <dbReference type="SAM" id="Phobius"/>
    </source>
</evidence>
<feature type="transmembrane region" description="Helical" evidence="7">
    <location>
        <begin position="452"/>
        <end position="474"/>
    </location>
</feature>
<evidence type="ECO:0000256" key="3">
    <source>
        <dbReference type="ARBA" id="ARBA00022475"/>
    </source>
</evidence>
<dbReference type="GO" id="GO:0006171">
    <property type="term" value="P:cAMP biosynthetic process"/>
    <property type="evidence" value="ECO:0007669"/>
    <property type="project" value="TreeGrafter"/>
</dbReference>
<comment type="caution">
    <text evidence="9">The sequence shown here is derived from an EMBL/GenBank/DDBJ whole genome shotgun (WGS) entry which is preliminary data.</text>
</comment>
<protein>
    <submittedName>
        <fullName evidence="9">Adenylate cyclase</fullName>
    </submittedName>
</protein>
<dbReference type="PROSITE" id="PS50125">
    <property type="entry name" value="GUANYLATE_CYCLASE_2"/>
    <property type="match status" value="1"/>
</dbReference>
<evidence type="ECO:0000313" key="10">
    <source>
        <dbReference type="Proteomes" id="UP000294678"/>
    </source>
</evidence>
<dbReference type="InterPro" id="IPR029787">
    <property type="entry name" value="Nucleotide_cyclase"/>
</dbReference>
<comment type="similarity">
    <text evidence="2">Belongs to the adenylyl cyclase class-3 family.</text>
</comment>
<keyword evidence="10" id="KW-1185">Reference proteome</keyword>
<gene>
    <name evidence="9" type="ORF">EV215_2035</name>
</gene>
<dbReference type="EMBL" id="SOBG01000011">
    <property type="protein sequence ID" value="TDT67357.1"/>
    <property type="molecule type" value="Genomic_DNA"/>
</dbReference>
<dbReference type="SMART" id="SM00044">
    <property type="entry name" value="CYCc"/>
    <property type="match status" value="1"/>
</dbReference>
<dbReference type="PANTHER" id="PTHR43081">
    <property type="entry name" value="ADENYLATE CYCLASE, TERMINAL-DIFFERENTIATION SPECIFIC-RELATED"/>
    <property type="match status" value="1"/>
</dbReference>
<feature type="domain" description="Guanylate cyclase" evidence="8">
    <location>
        <begin position="515"/>
        <end position="651"/>
    </location>
</feature>
<dbReference type="SMART" id="SM01080">
    <property type="entry name" value="CHASE2"/>
    <property type="match status" value="1"/>
</dbReference>
<feature type="transmembrane region" description="Helical" evidence="7">
    <location>
        <begin position="424"/>
        <end position="445"/>
    </location>
</feature>
<organism evidence="9 10">
    <name type="scientific">Hypnocyclicus thermotrophus</name>
    <dbReference type="NCBI Taxonomy" id="1627895"/>
    <lineage>
        <taxon>Bacteria</taxon>
        <taxon>Fusobacteriati</taxon>
        <taxon>Fusobacteriota</taxon>
        <taxon>Fusobacteriia</taxon>
        <taxon>Fusobacteriales</taxon>
        <taxon>Fusobacteriaceae</taxon>
        <taxon>Hypnocyclicus</taxon>
    </lineage>
</organism>
<dbReference type="PANTHER" id="PTHR43081:SF1">
    <property type="entry name" value="ADENYLATE CYCLASE, TERMINAL-DIFFERENTIATION SPECIFIC"/>
    <property type="match status" value="1"/>
</dbReference>
<sequence length="775" mass="89666">MMLRKNIIKSGYIILTFMIFIYIIYTNLGMTFFEIFEVKTYDMRYKAMDIFEKKNREYDVVIAGVDEKSLIEIGKWPWERSIHGKLVTALTEYGVKSIGFDVSFTEEGVSKDKIDYKKNMKTIVATKYKQGIIPEQDAIELLKEINKLDTDQDYEFALALKKAKNTVIGTYNIMDIAEDISRFEYNKIYYQKSRFYKINGILDEIKEVGRTGERRVKPFEIYKIIPPIDIIAKFAYGIAPYDVGRPDIDGVLRGIVTVTKENLSNLYFPPLYLLVYLKSENLSIKDNVVLDLKNSKIDIFKDEKLYKTIPTNINGYQRLFFYGKGHTFKYISYTDIINKRVDKKELENKIVLVGYTDSAKGLYDLRVTPLDPNTPGVELHATAIQNLIDNKFMKRIEVKGEVPLLFLFGSLIIFILSIKDINLALSNILTNSVIVTYLILSYILFRKGLWIEVFYPIVVFILIYLILTIENYFLEGKEKKYIRNVFGHYISPILVEELVKKPEMLKLGGEKRELTAFFSDIQGFTSISEKMSPEELVEFLNDYLSVSTNIILEYKGTIDKYIGDAVMAIFGAPIQLENNALNACFAALEYQEKLVEFREKYKESGYPPIYARIGINSGEMVVGNMGCNIGENKKFNYTIIGDEVNLASRLEGANKMYGTYIMISENTYKKVKEDVEARLLDLARVKGKKVAVKTYELMAKKGELSQEKLKLKELYEKGLDFYFNKEWKKSKEMFLKAIEVDENDGPSKLYIKRIEEYIKNPPPEDWDGVYTFTTK</sequence>
<evidence type="ECO:0000256" key="6">
    <source>
        <dbReference type="ARBA" id="ARBA00023136"/>
    </source>
</evidence>
<dbReference type="InterPro" id="IPR001054">
    <property type="entry name" value="A/G_cyclase"/>
</dbReference>
<evidence type="ECO:0000256" key="5">
    <source>
        <dbReference type="ARBA" id="ARBA00022989"/>
    </source>
</evidence>
<dbReference type="SUPFAM" id="SSF55073">
    <property type="entry name" value="Nucleotide cyclase"/>
    <property type="match status" value="1"/>
</dbReference>
<keyword evidence="5 7" id="KW-1133">Transmembrane helix</keyword>
<dbReference type="InterPro" id="IPR007890">
    <property type="entry name" value="CHASE2"/>
</dbReference>
<dbReference type="GO" id="GO:0030313">
    <property type="term" value="C:cell envelope"/>
    <property type="evidence" value="ECO:0007669"/>
    <property type="project" value="UniProtKB-SubCell"/>
</dbReference>
<dbReference type="GO" id="GO:0004016">
    <property type="term" value="F:adenylate cyclase activity"/>
    <property type="evidence" value="ECO:0007669"/>
    <property type="project" value="UniProtKB-ARBA"/>
</dbReference>
<evidence type="ECO:0000256" key="2">
    <source>
        <dbReference type="ARBA" id="ARBA00005381"/>
    </source>
</evidence>
<dbReference type="Pfam" id="PF05226">
    <property type="entry name" value="CHASE2"/>
    <property type="match status" value="1"/>
</dbReference>